<keyword evidence="5" id="KW-0732">Signal</keyword>
<organism evidence="11 12">
    <name type="scientific">Aphis craccivora</name>
    <name type="common">Cowpea aphid</name>
    <dbReference type="NCBI Taxonomy" id="307492"/>
    <lineage>
        <taxon>Eukaryota</taxon>
        <taxon>Metazoa</taxon>
        <taxon>Ecdysozoa</taxon>
        <taxon>Arthropoda</taxon>
        <taxon>Hexapoda</taxon>
        <taxon>Insecta</taxon>
        <taxon>Pterygota</taxon>
        <taxon>Neoptera</taxon>
        <taxon>Paraneoptera</taxon>
        <taxon>Hemiptera</taxon>
        <taxon>Sternorrhyncha</taxon>
        <taxon>Aphidomorpha</taxon>
        <taxon>Aphidoidea</taxon>
        <taxon>Aphididae</taxon>
        <taxon>Aphidini</taxon>
        <taxon>Aphis</taxon>
        <taxon>Aphis</taxon>
    </lineage>
</organism>
<dbReference type="OrthoDB" id="10037323at2759"/>
<dbReference type="Proteomes" id="UP000478052">
    <property type="component" value="Unassembled WGS sequence"/>
</dbReference>
<feature type="domain" description="Tsg C-terminal" evidence="9">
    <location>
        <begin position="136"/>
        <end position="263"/>
    </location>
</feature>
<dbReference type="GO" id="GO:0030510">
    <property type="term" value="P:regulation of BMP signaling pathway"/>
    <property type="evidence" value="ECO:0007669"/>
    <property type="project" value="TreeGrafter"/>
</dbReference>
<evidence type="ECO:0000313" key="12">
    <source>
        <dbReference type="Proteomes" id="UP000478052"/>
    </source>
</evidence>
<proteinExistence type="inferred from homology"/>
<dbReference type="AlphaFoldDB" id="A0A6G0Z8C4"/>
<evidence type="ECO:0000256" key="3">
    <source>
        <dbReference type="ARBA" id="ARBA00022473"/>
    </source>
</evidence>
<evidence type="ECO:0000259" key="9">
    <source>
        <dbReference type="Pfam" id="PF04668"/>
    </source>
</evidence>
<evidence type="ECO:0000256" key="7">
    <source>
        <dbReference type="SAM" id="MobiDB-lite"/>
    </source>
</evidence>
<feature type="domain" description="Tsg N-terminal" evidence="10">
    <location>
        <begin position="76"/>
        <end position="132"/>
    </location>
</feature>
<dbReference type="InterPro" id="IPR006761">
    <property type="entry name" value="Tsg"/>
</dbReference>
<sequence>TINNNNNNNNGDDENHKPPTSSVQTTSEAVSEQSIGIQYITVTTAPSAGVVHREMKNVFLITVVGSLVAFAYVSYACNEAVCASIVSKCMITQSCKCDLVNCSCCKECFSCLNNLYSECCSCVDMCPKPNITTNELSRKSHVEDLSDSVVTLFTALVSEPDLQQRWESLTYPIDLDIEMFQPDFQKEFKLLQKNSAQDVSSMKITLNCSVVFMSQCLSWNKCKASCISMGAKSYRWFHDGCCECVGELCLNYGLNQSRCKHCPLKGAVVPTISEADYGDEEDDDEEMIQ</sequence>
<dbReference type="PANTHER" id="PTHR12312:SF16">
    <property type="entry name" value="TWISTED GASTRULATION PROTEIN HOMOLOG 1-A-RELATED"/>
    <property type="match status" value="1"/>
</dbReference>
<dbReference type="EMBL" id="VUJU01001086">
    <property type="protein sequence ID" value="KAF0766876.1"/>
    <property type="molecule type" value="Genomic_DNA"/>
</dbReference>
<dbReference type="InterPro" id="IPR057635">
    <property type="entry name" value="Tsg_N"/>
</dbReference>
<dbReference type="Pfam" id="PF23782">
    <property type="entry name" value="Tsg_N"/>
    <property type="match status" value="1"/>
</dbReference>
<keyword evidence="6" id="KW-0325">Glycoprotein</keyword>
<dbReference type="GO" id="GO:0005615">
    <property type="term" value="C:extracellular space"/>
    <property type="evidence" value="ECO:0007669"/>
    <property type="project" value="TreeGrafter"/>
</dbReference>
<dbReference type="Pfam" id="PF04668">
    <property type="entry name" value="Tsg"/>
    <property type="match status" value="1"/>
</dbReference>
<dbReference type="InterPro" id="IPR057726">
    <property type="entry name" value="Tsg_C"/>
</dbReference>
<keyword evidence="8" id="KW-1133">Transmembrane helix</keyword>
<evidence type="ECO:0000256" key="5">
    <source>
        <dbReference type="ARBA" id="ARBA00022729"/>
    </source>
</evidence>
<evidence type="ECO:0000259" key="10">
    <source>
        <dbReference type="Pfam" id="PF23782"/>
    </source>
</evidence>
<evidence type="ECO:0000256" key="4">
    <source>
        <dbReference type="ARBA" id="ARBA00022525"/>
    </source>
</evidence>
<reference evidence="11 12" key="1">
    <citation type="submission" date="2019-08" db="EMBL/GenBank/DDBJ databases">
        <title>Whole genome of Aphis craccivora.</title>
        <authorList>
            <person name="Voronova N.V."/>
            <person name="Shulinski R.S."/>
            <person name="Bandarenka Y.V."/>
            <person name="Zhorov D.G."/>
            <person name="Warner D."/>
        </authorList>
    </citation>
    <scope>NUCLEOTIDE SEQUENCE [LARGE SCALE GENOMIC DNA]</scope>
    <source>
        <strain evidence="11">180601</strain>
        <tissue evidence="11">Whole Body</tissue>
    </source>
</reference>
<protein>
    <submittedName>
        <fullName evidence="11">Protein twisted gastrulation</fullName>
    </submittedName>
</protein>
<name>A0A6G0Z8C4_APHCR</name>
<dbReference type="PANTHER" id="PTHR12312">
    <property type="entry name" value="TWISTED GASTRULATION PROTEIN HOMOLOG 1-A-RELATED"/>
    <property type="match status" value="1"/>
</dbReference>
<evidence type="ECO:0000313" key="11">
    <source>
        <dbReference type="EMBL" id="KAF0766876.1"/>
    </source>
</evidence>
<gene>
    <name evidence="11" type="ORF">FWK35_00003802</name>
</gene>
<keyword evidence="12" id="KW-1185">Reference proteome</keyword>
<keyword evidence="8" id="KW-0812">Transmembrane</keyword>
<feature type="transmembrane region" description="Helical" evidence="8">
    <location>
        <begin position="58"/>
        <end position="75"/>
    </location>
</feature>
<keyword evidence="3" id="KW-0217">Developmental protein</keyword>
<evidence type="ECO:0000256" key="8">
    <source>
        <dbReference type="SAM" id="Phobius"/>
    </source>
</evidence>
<keyword evidence="4" id="KW-0964">Secreted</keyword>
<comment type="caution">
    <text evidence="11">The sequence shown here is derived from an EMBL/GenBank/DDBJ whole genome shotgun (WGS) entry which is preliminary data.</text>
</comment>
<feature type="region of interest" description="Disordered" evidence="7">
    <location>
        <begin position="1"/>
        <end position="25"/>
    </location>
</feature>
<accession>A0A6G0Z8C4</accession>
<evidence type="ECO:0000256" key="1">
    <source>
        <dbReference type="ARBA" id="ARBA00004613"/>
    </source>
</evidence>
<comment type="subcellular location">
    <subcellularLocation>
        <location evidence="1">Secreted</location>
    </subcellularLocation>
</comment>
<feature type="compositionally biased region" description="Low complexity" evidence="7">
    <location>
        <begin position="1"/>
        <end position="10"/>
    </location>
</feature>
<evidence type="ECO:0000256" key="2">
    <source>
        <dbReference type="ARBA" id="ARBA00010047"/>
    </source>
</evidence>
<keyword evidence="8" id="KW-0472">Membrane</keyword>
<feature type="non-terminal residue" evidence="11">
    <location>
        <position position="1"/>
    </location>
</feature>
<comment type="similarity">
    <text evidence="2">Belongs to the twisted gastrulation protein family.</text>
</comment>
<evidence type="ECO:0000256" key="6">
    <source>
        <dbReference type="ARBA" id="ARBA00023180"/>
    </source>
</evidence>